<proteinExistence type="predicted"/>
<dbReference type="Proteomes" id="UP000008556">
    <property type="component" value="Chromosome"/>
</dbReference>
<evidence type="ECO:0000313" key="2">
    <source>
        <dbReference type="Proteomes" id="UP000008556"/>
    </source>
</evidence>
<name>A0A6C6Z479_SALPB</name>
<gene>
    <name evidence="1" type="ordered locus">SPAB_02717</name>
</gene>
<organism evidence="1 2">
    <name type="scientific">Salmonella paratyphi B (strain ATCC BAA-1250 / SPB7)</name>
    <dbReference type="NCBI Taxonomy" id="1016998"/>
    <lineage>
        <taxon>Bacteria</taxon>
        <taxon>Pseudomonadati</taxon>
        <taxon>Pseudomonadota</taxon>
        <taxon>Gammaproteobacteria</taxon>
        <taxon>Enterobacterales</taxon>
        <taxon>Enterobacteriaceae</taxon>
        <taxon>Salmonella</taxon>
    </lineage>
</organism>
<protein>
    <submittedName>
        <fullName evidence="1">Uncharacterized protein</fullName>
    </submittedName>
</protein>
<dbReference type="EMBL" id="CP000886">
    <property type="protein sequence ID" value="ABX68095.1"/>
    <property type="molecule type" value="Genomic_DNA"/>
</dbReference>
<accession>A0A6C6Z479</accession>
<dbReference type="KEGG" id="spq:SPAB_02717"/>
<sequence length="35" mass="4300">MRLNPTLIFPLSSAMKKNAPYYRYSYPYDRHFNLM</sequence>
<dbReference type="AlphaFoldDB" id="A0A6C6Z479"/>
<evidence type="ECO:0000313" key="1">
    <source>
        <dbReference type="EMBL" id="ABX68095.1"/>
    </source>
</evidence>
<reference evidence="1 2" key="1">
    <citation type="submission" date="2007-11" db="EMBL/GenBank/DDBJ databases">
        <authorList>
            <consortium name="The Salmonella enterica serovar Paratyphi B Genome Sequencing Project"/>
            <person name="McClelland M."/>
            <person name="Sanderson E.K."/>
            <person name="Porwollik S."/>
            <person name="Spieth J."/>
            <person name="Clifton W.S."/>
            <person name="Fulton R."/>
            <person name="Cordes M."/>
            <person name="Wollam A."/>
            <person name="Shah N."/>
            <person name="Pepin K."/>
            <person name="Bhonagiri V."/>
            <person name="Nash W."/>
            <person name="Johnson M."/>
            <person name="Thiruvilangam P."/>
            <person name="Wilson R."/>
        </authorList>
    </citation>
    <scope>NUCLEOTIDE SEQUENCE [LARGE SCALE GENOMIC DNA]</scope>
    <source>
        <strain evidence="2">ATCC BAA-1250 / SPB7</strain>
    </source>
</reference>